<dbReference type="PROSITE" id="PS50005">
    <property type="entry name" value="TPR"/>
    <property type="match status" value="1"/>
</dbReference>
<protein>
    <submittedName>
        <fullName evidence="6">Outer membrane protein assembly factor BamD</fullName>
    </submittedName>
</protein>
<evidence type="ECO:0000313" key="7">
    <source>
        <dbReference type="Proteomes" id="UP001634747"/>
    </source>
</evidence>
<dbReference type="Pfam" id="PF13525">
    <property type="entry name" value="YfiO"/>
    <property type="match status" value="1"/>
</dbReference>
<evidence type="ECO:0000256" key="2">
    <source>
        <dbReference type="PROSITE-ProRule" id="PRU00339"/>
    </source>
</evidence>
<dbReference type="RefSeq" id="WP_263412601.1">
    <property type="nucleotide sequence ID" value="NZ_BAABBH010000001.1"/>
</dbReference>
<dbReference type="HAMAP" id="MF_02066">
    <property type="entry name" value="CpoB"/>
    <property type="match status" value="1"/>
</dbReference>
<dbReference type="EMBL" id="JBJYXY010000001">
    <property type="protein sequence ID" value="MFN2975893.1"/>
    <property type="molecule type" value="Genomic_DNA"/>
</dbReference>
<proteinExistence type="inferred from homology"/>
<keyword evidence="1 4" id="KW-0732">Signal</keyword>
<feature type="repeat" description="TPR" evidence="2">
    <location>
        <begin position="256"/>
        <end position="289"/>
    </location>
</feature>
<name>A0ABW9KL29_9BACT</name>
<sequence length="349" mass="36786">MTTFSLPLLRHGRVRAAVLALTLSATTFAAPNAFAASKEMIQLQTQVQQLQDAVARLQQSNDERMGVLKDLVQQTADSVNKMGLTVGQLQQQVAAQAQGEGGKVDQVSGQVQSLNDSLDELKARLQRIEKSLGDVQSSQQSLNARLEGGAAPGGSLPAATGAGSETAPVTNPRGSRAPRTTAPPPGFPSDSSTETAPPAGTAPAGADATPAAATGAPPVADLYQTAFGDYNAAKYSLAKAEFNDVIRFYPDSNFAGNAYFYLGEMLFKTRDYGPATRQYDKVIEQYPGNPKIPAAQLRKGQALIGLHQTEAGARELRSLIQRYPNSPEATTARARLGDLGMGTTAARAR</sequence>
<dbReference type="InterPro" id="IPR019734">
    <property type="entry name" value="TPR_rpt"/>
</dbReference>
<feature type="compositionally biased region" description="Low complexity" evidence="3">
    <location>
        <begin position="195"/>
        <end position="213"/>
    </location>
</feature>
<dbReference type="Gene3D" id="1.25.40.10">
    <property type="entry name" value="Tetratricopeptide repeat domain"/>
    <property type="match status" value="1"/>
</dbReference>
<feature type="region of interest" description="Disordered" evidence="3">
    <location>
        <begin position="132"/>
        <end position="213"/>
    </location>
</feature>
<reference evidence="6 7" key="1">
    <citation type="submission" date="2024-12" db="EMBL/GenBank/DDBJ databases">
        <authorList>
            <person name="Lee Y."/>
        </authorList>
    </citation>
    <scope>NUCLEOTIDE SEQUENCE [LARGE SCALE GENOMIC DNA]</scope>
    <source>
        <strain evidence="6 7">03SUJ4</strain>
    </source>
</reference>
<evidence type="ECO:0000259" key="5">
    <source>
        <dbReference type="Pfam" id="PF13525"/>
    </source>
</evidence>
<dbReference type="SUPFAM" id="SSF48452">
    <property type="entry name" value="TPR-like"/>
    <property type="match status" value="1"/>
</dbReference>
<evidence type="ECO:0000256" key="4">
    <source>
        <dbReference type="SAM" id="SignalP"/>
    </source>
</evidence>
<dbReference type="Proteomes" id="UP001634747">
    <property type="component" value="Unassembled WGS sequence"/>
</dbReference>
<dbReference type="SUPFAM" id="SSF90257">
    <property type="entry name" value="Myosin rod fragments"/>
    <property type="match status" value="1"/>
</dbReference>
<dbReference type="InterPro" id="IPR011990">
    <property type="entry name" value="TPR-like_helical_dom_sf"/>
</dbReference>
<dbReference type="Gene3D" id="1.20.1170.10">
    <property type="match status" value="1"/>
</dbReference>
<evidence type="ECO:0000313" key="6">
    <source>
        <dbReference type="EMBL" id="MFN2975893.1"/>
    </source>
</evidence>
<keyword evidence="7" id="KW-1185">Reference proteome</keyword>
<feature type="compositionally biased region" description="Low complexity" evidence="3">
    <location>
        <begin position="153"/>
        <end position="164"/>
    </location>
</feature>
<evidence type="ECO:0000256" key="1">
    <source>
        <dbReference type="ARBA" id="ARBA00022729"/>
    </source>
</evidence>
<comment type="caution">
    <text evidence="6">The sequence shown here is derived from an EMBL/GenBank/DDBJ whole genome shotgun (WGS) entry which is preliminary data.</text>
</comment>
<keyword evidence="2" id="KW-0802">TPR repeat</keyword>
<feature type="compositionally biased region" description="Polar residues" evidence="3">
    <location>
        <begin position="134"/>
        <end position="143"/>
    </location>
</feature>
<accession>A0ABW9KL29</accession>
<dbReference type="InterPro" id="IPR034706">
    <property type="entry name" value="CpoB"/>
</dbReference>
<gene>
    <name evidence="6" type="primary">bamD</name>
    <name evidence="6" type="ORF">ACK2TP_08970</name>
</gene>
<feature type="chain" id="PRO_5047268134" evidence="4">
    <location>
        <begin position="30"/>
        <end position="349"/>
    </location>
</feature>
<organism evidence="6 7">
    <name type="scientific">Terriglobus aquaticus</name>
    <dbReference type="NCBI Taxonomy" id="940139"/>
    <lineage>
        <taxon>Bacteria</taxon>
        <taxon>Pseudomonadati</taxon>
        <taxon>Acidobacteriota</taxon>
        <taxon>Terriglobia</taxon>
        <taxon>Terriglobales</taxon>
        <taxon>Acidobacteriaceae</taxon>
        <taxon>Terriglobus</taxon>
    </lineage>
</organism>
<feature type="signal peptide" evidence="4">
    <location>
        <begin position="1"/>
        <end position="29"/>
    </location>
</feature>
<feature type="domain" description="Outer membrane lipoprotein BamD-like" evidence="5">
    <location>
        <begin position="219"/>
        <end position="339"/>
    </location>
</feature>
<evidence type="ECO:0000256" key="3">
    <source>
        <dbReference type="SAM" id="MobiDB-lite"/>
    </source>
</evidence>
<dbReference type="InterPro" id="IPR039565">
    <property type="entry name" value="BamD-like"/>
</dbReference>